<dbReference type="InterPro" id="IPR012334">
    <property type="entry name" value="Pectin_lyas_fold"/>
</dbReference>
<dbReference type="Pfam" id="PF20129">
    <property type="entry name" value="DUF6519"/>
    <property type="match status" value="1"/>
</dbReference>
<dbReference type="RefSeq" id="WP_315649642.1">
    <property type="nucleotide sequence ID" value="NZ_JAVXZY010000002.1"/>
</dbReference>
<reference evidence="1" key="1">
    <citation type="submission" date="2023-09" db="EMBL/GenBank/DDBJ databases">
        <title>Paucibacter sp. APW11 Genome sequencing and assembly.</title>
        <authorList>
            <person name="Kim I."/>
        </authorList>
    </citation>
    <scope>NUCLEOTIDE SEQUENCE</scope>
    <source>
        <strain evidence="1">APW11</strain>
    </source>
</reference>
<proteinExistence type="predicted"/>
<evidence type="ECO:0000313" key="2">
    <source>
        <dbReference type="Proteomes" id="UP001246372"/>
    </source>
</evidence>
<name>A0ABU3P9B1_9BURK</name>
<dbReference type="Proteomes" id="UP001246372">
    <property type="component" value="Unassembled WGS sequence"/>
</dbReference>
<organism evidence="1 2">
    <name type="scientific">Roseateles aquae</name>
    <dbReference type="NCBI Taxonomy" id="3077235"/>
    <lineage>
        <taxon>Bacteria</taxon>
        <taxon>Pseudomonadati</taxon>
        <taxon>Pseudomonadota</taxon>
        <taxon>Betaproteobacteria</taxon>
        <taxon>Burkholderiales</taxon>
        <taxon>Sphaerotilaceae</taxon>
        <taxon>Roseateles</taxon>
    </lineage>
</organism>
<comment type="caution">
    <text evidence="1">The sequence shown here is derived from an EMBL/GenBank/DDBJ whole genome shotgun (WGS) entry which is preliminary data.</text>
</comment>
<accession>A0ABU3P9B1</accession>
<dbReference type="InterPro" id="IPR011050">
    <property type="entry name" value="Pectin_lyase_fold/virulence"/>
</dbReference>
<dbReference type="EMBL" id="JAVXZY010000002">
    <property type="protein sequence ID" value="MDT8999152.1"/>
    <property type="molecule type" value="Genomic_DNA"/>
</dbReference>
<dbReference type="SUPFAM" id="SSF51126">
    <property type="entry name" value="Pectin lyase-like"/>
    <property type="match status" value="1"/>
</dbReference>
<dbReference type="Gene3D" id="2.160.20.10">
    <property type="entry name" value="Single-stranded right-handed beta-helix, Pectin lyase-like"/>
    <property type="match status" value="1"/>
</dbReference>
<dbReference type="InterPro" id="IPR006626">
    <property type="entry name" value="PbH1"/>
</dbReference>
<protein>
    <submittedName>
        <fullName evidence="1">DUF6519 domain-containing protein</fullName>
    </submittedName>
</protein>
<evidence type="ECO:0000313" key="1">
    <source>
        <dbReference type="EMBL" id="MDT8999152.1"/>
    </source>
</evidence>
<sequence>MSTIDLSRLAFDPRKHYAGVRLQQGRVLTDDDFNDAAAIDAEENRRTRLHTIGAYGSPDSGFLPTGFTLSNGRCDFTLSNGQLYLGGLRLEMGSADRFSAQKDWLSFNAAVDAPLPPADGSTRKDLVWIEAWQQAVSAVEDSELFEPALGGPDTGTRWRTMRRVHVASGVAQDDCAAAWAALSASFSDGPLDSSFELVSTATLTVSFSLSGSTGDLCSPPQAGGYLGAENQAIRVQMVNATHYTWGFDNAAPLYRVQVSSQGGQLVKVKLLTQPKDSVHWPIAGQVVEILPWSAALSNGQRIAELSGHLCRVAVSWNPDDQTLVLDTPLPTGFGLNWQGRSDQADFFDPAHESPSFFLRVWNRGDDLSSPAAVPIGTPALGNTGLSVAFSGAPLRAADHWVIAARPATPDVLTPWVLKSGASSAGVRRWRAPLALVQWSTNAGVSAAKLLHDCRPGFLPLTRLKGCCSVTVGDGTASHGQYKSINAAIAALPPSGGTVCILPGRYEEAVVLKGLHNISLHGCGPRSRIVAPDTKGSNATAVLIDSCSDIALEHLALEGGGGPVIHLIASSAARITSNLVQFRDGIEPLQPWPAIFAEAQGLEIEGNVIEPLPRQLPQALERIFEHTAAAQRAEHADSARGGIQLAGGSMLVRIASNLIVGGAGNGITLGSILKFDSQSPNGGGLPDIEIDDPCAPCSPVDHGTPPTTNGGDVRYESAGDLYDILIKDNSILRHGANGIAVVRFFSLDPQAKTPRLELVGVHGLRIQGNAIRACLRRSLAQPSSATQLFLGYGGISLALVSELVVDGNTIENNGRDWLSPVCGIFALAVDGLRIEHNVIRANGVRSTEDLSSAQKGIRAGIHIWLALHLGSSAAGSIHGSSHGTGSTAAASLPASSPQAQIRVHANVVQQPLGRALFMLGAGPMLVSDNQLLSEGAGAPATDPFATTVLIANLGLSREWTIGLLMTLILKLYYGVAGKGSSTGSIEKLLCTYAIASAFTPVAWPKLPTGKLNFSSNQVSFLMKDAPSGIDAAGTLLLGLDDVAVTGNQFEHHTQARFVIADLLALAPTLRSSDNRFAETWARALASVASLALMNTAADNQSTHCLHALGLMRAVHHNLVLAEAFCPGVCGDSHGAFIKQLAKGAQMGMTQTAAGFGVGSKGG</sequence>
<dbReference type="InterPro" id="IPR045392">
    <property type="entry name" value="DUF6519"/>
</dbReference>
<dbReference type="SMART" id="SM00710">
    <property type="entry name" value="PbH1"/>
    <property type="match status" value="4"/>
</dbReference>
<keyword evidence="2" id="KW-1185">Reference proteome</keyword>
<gene>
    <name evidence="1" type="ORF">RQP53_07715</name>
</gene>